<keyword evidence="5 6" id="KW-0676">Redox-active center</keyword>
<name>A0ABY7QUA1_9FIRM</name>
<dbReference type="NCBIfam" id="NF001033">
    <property type="entry name" value="PRK00114.1"/>
    <property type="match status" value="1"/>
</dbReference>
<feature type="disulfide bond" description="Redox-active" evidence="6">
    <location>
        <begin position="271"/>
        <end position="274"/>
    </location>
</feature>
<gene>
    <name evidence="6 7" type="primary">hslO</name>
    <name evidence="7" type="ORF">O6R05_06275</name>
</gene>
<protein>
    <recommendedName>
        <fullName evidence="6">33 kDa chaperonin</fullName>
    </recommendedName>
    <alternativeName>
        <fullName evidence="6">Heat shock protein 33 homolog</fullName>
        <shortName evidence="6">HSP33</shortName>
    </alternativeName>
</protein>
<accession>A0ABY7QUA1</accession>
<comment type="subcellular location">
    <subcellularLocation>
        <location evidence="6">Cytoplasm</location>
    </subcellularLocation>
</comment>
<keyword evidence="1 6" id="KW-0963">Cytoplasm</keyword>
<dbReference type="Gene3D" id="3.90.1280.10">
    <property type="entry name" value="HSP33 redox switch-like"/>
    <property type="match status" value="1"/>
</dbReference>
<dbReference type="InterPro" id="IPR016153">
    <property type="entry name" value="Heat_shock_Hsp33_N"/>
</dbReference>
<dbReference type="RefSeq" id="WP_271191132.1">
    <property type="nucleotide sequence ID" value="NZ_CP115667.1"/>
</dbReference>
<evidence type="ECO:0000256" key="1">
    <source>
        <dbReference type="ARBA" id="ARBA00022490"/>
    </source>
</evidence>
<reference evidence="7 8" key="1">
    <citation type="submission" date="2023-01" db="EMBL/GenBank/DDBJ databases">
        <authorList>
            <person name="Lee S.H."/>
            <person name="Jung H.S."/>
            <person name="Yun J.U."/>
        </authorList>
    </citation>
    <scope>NUCLEOTIDE SEQUENCE [LARGE SCALE GENOMIC DNA]</scope>
    <source>
        <strain evidence="7 8">CBA3646</strain>
    </source>
</reference>
<sequence>MTDNIVRAVDSEGRIRIIAADTRYLVDTARQMHNTSPTATAALGRTLTGALLMSVTMKNDKDRLTINIKGDGPIGRIVVSAKGNGEVKGYVNHPEADLPLRERDGKLDVGGLVGQGTLTVVMDQGLKEPYVGKTQLISGEIAEDLAAYFYQSDQIPSVVSLGVLVDVDYSVKQAGGFLLQLMPGADEALIEKVEHSISGLKAVTTMLDEGMTPKDIIAKVMEGFDVKYLEETTASYQCDCSREKVTDSLLSLGRDELQAILEEDGQAEVVCHFCNTKYHFDAPALQSMLEHISDTQDN</sequence>
<keyword evidence="3 6" id="KW-1015">Disulfide bond</keyword>
<dbReference type="Proteomes" id="UP001210339">
    <property type="component" value="Chromosome"/>
</dbReference>
<dbReference type="InterPro" id="IPR016154">
    <property type="entry name" value="Heat_shock_Hsp33_C"/>
</dbReference>
<dbReference type="Pfam" id="PF01430">
    <property type="entry name" value="HSP33"/>
    <property type="match status" value="1"/>
</dbReference>
<proteinExistence type="inferred from homology"/>
<evidence type="ECO:0000256" key="5">
    <source>
        <dbReference type="ARBA" id="ARBA00023284"/>
    </source>
</evidence>
<evidence type="ECO:0000313" key="8">
    <source>
        <dbReference type="Proteomes" id="UP001210339"/>
    </source>
</evidence>
<dbReference type="Gene3D" id="3.55.30.10">
    <property type="entry name" value="Hsp33 domain"/>
    <property type="match status" value="1"/>
</dbReference>
<comment type="function">
    <text evidence="6">Redox regulated molecular chaperone. Protects both thermally unfolding and oxidatively damaged proteins from irreversible aggregation. Plays an important role in the bacterial defense system toward oxidative stress.</text>
</comment>
<dbReference type="EMBL" id="CP115667">
    <property type="protein sequence ID" value="WBW49600.1"/>
    <property type="molecule type" value="Genomic_DNA"/>
</dbReference>
<comment type="similarity">
    <text evidence="6">Belongs to the HSP33 family.</text>
</comment>
<evidence type="ECO:0000313" key="7">
    <source>
        <dbReference type="EMBL" id="WBW49600.1"/>
    </source>
</evidence>
<keyword evidence="4 6" id="KW-0143">Chaperone</keyword>
<dbReference type="PANTHER" id="PTHR30111">
    <property type="entry name" value="33 KDA CHAPERONIN"/>
    <property type="match status" value="1"/>
</dbReference>
<dbReference type="SUPFAM" id="SSF64397">
    <property type="entry name" value="Hsp33 domain"/>
    <property type="match status" value="1"/>
</dbReference>
<organism evidence="7 8">
    <name type="scientific">Peptoniphilus equinus</name>
    <dbReference type="NCBI Taxonomy" id="3016343"/>
    <lineage>
        <taxon>Bacteria</taxon>
        <taxon>Bacillati</taxon>
        <taxon>Bacillota</taxon>
        <taxon>Tissierellia</taxon>
        <taxon>Tissierellales</taxon>
        <taxon>Peptoniphilaceae</taxon>
        <taxon>Peptoniphilus</taxon>
    </lineage>
</organism>
<keyword evidence="2 6" id="KW-0862">Zinc</keyword>
<dbReference type="PANTHER" id="PTHR30111:SF1">
    <property type="entry name" value="33 KDA CHAPERONIN"/>
    <property type="match status" value="1"/>
</dbReference>
<evidence type="ECO:0000256" key="6">
    <source>
        <dbReference type="HAMAP-Rule" id="MF_00117"/>
    </source>
</evidence>
<feature type="disulfide bond" description="Redox-active" evidence="6">
    <location>
        <begin position="238"/>
        <end position="240"/>
    </location>
</feature>
<evidence type="ECO:0000256" key="3">
    <source>
        <dbReference type="ARBA" id="ARBA00023157"/>
    </source>
</evidence>
<comment type="PTM">
    <text evidence="6">Under oxidizing conditions two disulfide bonds are formed involving the reactive cysteines. Under reducing conditions zinc is bound to the reactive cysteines and the protein is inactive.</text>
</comment>
<dbReference type="PIRSF" id="PIRSF005261">
    <property type="entry name" value="Heat_shock_Hsp33"/>
    <property type="match status" value="1"/>
</dbReference>
<dbReference type="SUPFAM" id="SSF118352">
    <property type="entry name" value="HSP33 redox switch-like"/>
    <property type="match status" value="1"/>
</dbReference>
<evidence type="ECO:0000256" key="4">
    <source>
        <dbReference type="ARBA" id="ARBA00023186"/>
    </source>
</evidence>
<dbReference type="HAMAP" id="MF_00117">
    <property type="entry name" value="HslO"/>
    <property type="match status" value="1"/>
</dbReference>
<evidence type="ECO:0000256" key="2">
    <source>
        <dbReference type="ARBA" id="ARBA00022833"/>
    </source>
</evidence>
<dbReference type="CDD" id="cd00498">
    <property type="entry name" value="Hsp33"/>
    <property type="match status" value="1"/>
</dbReference>
<keyword evidence="8" id="KW-1185">Reference proteome</keyword>
<dbReference type="InterPro" id="IPR000397">
    <property type="entry name" value="Heat_shock_Hsp33"/>
</dbReference>